<gene>
    <name evidence="1" type="ORF">FOH10_00605</name>
</gene>
<organism evidence="1 2">
    <name type="scientific">Nocardia otitidiscaviarum</name>
    <dbReference type="NCBI Taxonomy" id="1823"/>
    <lineage>
        <taxon>Bacteria</taxon>
        <taxon>Bacillati</taxon>
        <taxon>Actinomycetota</taxon>
        <taxon>Actinomycetes</taxon>
        <taxon>Mycobacteriales</taxon>
        <taxon>Nocardiaceae</taxon>
        <taxon>Nocardia</taxon>
    </lineage>
</organism>
<accession>A0A516NEX6</accession>
<dbReference type="GeneID" id="80330902"/>
<proteinExistence type="predicted"/>
<dbReference type="EMBL" id="CP041695">
    <property type="protein sequence ID" value="QDP77458.1"/>
    <property type="molecule type" value="Genomic_DNA"/>
</dbReference>
<reference evidence="1 2" key="1">
    <citation type="submission" date="2019-07" db="EMBL/GenBank/DDBJ databases">
        <title>Complete Genome Sequence and Methylome Analysis of Nocardia otitidis-caviarum NEB252.</title>
        <authorList>
            <person name="Fomenkov A."/>
            <person name="Anton B.P."/>
            <person name="Vincze T."/>
            <person name="Roberts R.J."/>
        </authorList>
    </citation>
    <scope>NUCLEOTIDE SEQUENCE [LARGE SCALE GENOMIC DNA]</scope>
    <source>
        <strain evidence="1 2">NEB252</strain>
    </source>
</reference>
<sequence>MTGSGMTGGGTARTRGRRGIRLTGAALAALALTATLAGCGRTIEGTALPAGGTTDDGGGRINTNFDKLLRECEVVSLEDIGKTVGEGTYVNPSFNGAVCMWDLDGGSSGSGMVTLSWYELGSLANEKKNNDRLGYVTNDITVQGRRSLETRRPNDPDSCGVFAPAADAGIVGWWVNYRAGGSHPDPCEAARKLVELTLNLAR</sequence>
<protein>
    <submittedName>
        <fullName evidence="1">DUF3558 domain-containing protein</fullName>
    </submittedName>
</protein>
<dbReference type="AlphaFoldDB" id="A0A516NEX6"/>
<evidence type="ECO:0000313" key="1">
    <source>
        <dbReference type="EMBL" id="QDP77458.1"/>
    </source>
</evidence>
<dbReference type="Pfam" id="PF12079">
    <property type="entry name" value="DUF3558"/>
    <property type="match status" value="1"/>
</dbReference>
<dbReference type="InterPro" id="IPR024520">
    <property type="entry name" value="DUF3558"/>
</dbReference>
<dbReference type="Proteomes" id="UP000317039">
    <property type="component" value="Chromosome"/>
</dbReference>
<dbReference type="RefSeq" id="WP_143979212.1">
    <property type="nucleotide sequence ID" value="NZ_CP041695.1"/>
</dbReference>
<name>A0A516NEX6_9NOCA</name>
<dbReference type="KEGG" id="nod:FOH10_00605"/>
<evidence type="ECO:0000313" key="2">
    <source>
        <dbReference type="Proteomes" id="UP000317039"/>
    </source>
</evidence>